<dbReference type="Proteomes" id="UP001158576">
    <property type="component" value="Chromosome 2"/>
</dbReference>
<feature type="compositionally biased region" description="Basic residues" evidence="1">
    <location>
        <begin position="180"/>
        <end position="195"/>
    </location>
</feature>
<reference evidence="3 4" key="1">
    <citation type="submission" date="2021-04" db="EMBL/GenBank/DDBJ databases">
        <authorList>
            <person name="Bliznina A."/>
        </authorList>
    </citation>
    <scope>NUCLEOTIDE SEQUENCE [LARGE SCALE GENOMIC DNA]</scope>
</reference>
<evidence type="ECO:0000313" key="4">
    <source>
        <dbReference type="Proteomes" id="UP001158576"/>
    </source>
</evidence>
<feature type="region of interest" description="Disordered" evidence="1">
    <location>
        <begin position="158"/>
        <end position="195"/>
    </location>
</feature>
<feature type="signal peptide" evidence="2">
    <location>
        <begin position="1"/>
        <end position="19"/>
    </location>
</feature>
<evidence type="ECO:0000256" key="1">
    <source>
        <dbReference type="SAM" id="MobiDB-lite"/>
    </source>
</evidence>
<name>A0ABN7T9T9_OIKDI</name>
<evidence type="ECO:0000313" key="3">
    <source>
        <dbReference type="EMBL" id="CAG5114249.1"/>
    </source>
</evidence>
<dbReference type="EMBL" id="OU015567">
    <property type="protein sequence ID" value="CAG5114249.1"/>
    <property type="molecule type" value="Genomic_DNA"/>
</dbReference>
<sequence length="258" mass="30239">MVRKLLLWLISSLIHYGESKDGAIRFYDSSEENFAQLRSEITRQSTRRKRKRSLASRSDKELIVEKEGRRHLLLLKQIRVIDEENYELRVPHDFDELSSTDEDSVIAENCTYFGRTYHDRYSSAFVNICEQTGFIEDRQHGRIDLDFDDELEAARRKVNGEASCGENSEQDTLPRDFRTSRHFTRPTRNSHTRRKRYVVPRELRVAVFVDPSMTRFFRQLGSSVISIENYLAKIMARDSHGKIARGAAFCTQNCQMLF</sequence>
<gene>
    <name evidence="3" type="ORF">OKIOD_LOCUS17076</name>
</gene>
<keyword evidence="2" id="KW-0732">Signal</keyword>
<feature type="chain" id="PRO_5045511673" evidence="2">
    <location>
        <begin position="20"/>
        <end position="258"/>
    </location>
</feature>
<organism evidence="3 4">
    <name type="scientific">Oikopleura dioica</name>
    <name type="common">Tunicate</name>
    <dbReference type="NCBI Taxonomy" id="34765"/>
    <lineage>
        <taxon>Eukaryota</taxon>
        <taxon>Metazoa</taxon>
        <taxon>Chordata</taxon>
        <taxon>Tunicata</taxon>
        <taxon>Appendicularia</taxon>
        <taxon>Copelata</taxon>
        <taxon>Oikopleuridae</taxon>
        <taxon>Oikopleura</taxon>
    </lineage>
</organism>
<evidence type="ECO:0000256" key="2">
    <source>
        <dbReference type="SAM" id="SignalP"/>
    </source>
</evidence>
<accession>A0ABN7T9T9</accession>
<keyword evidence="4" id="KW-1185">Reference proteome</keyword>
<proteinExistence type="predicted"/>
<protein>
    <submittedName>
        <fullName evidence="3">Oidioi.mRNA.OKI2018_I69.chr2.g8311.t1.cds</fullName>
    </submittedName>
</protein>